<gene>
    <name evidence="1" type="ORF">DI563_05330</name>
</gene>
<accession>A0A2W5SQC9</accession>
<proteinExistence type="predicted"/>
<protein>
    <submittedName>
        <fullName evidence="1">DUF3606 domain-containing protein</fullName>
    </submittedName>
</protein>
<dbReference type="Pfam" id="PF12244">
    <property type="entry name" value="DUF3606"/>
    <property type="match status" value="1"/>
</dbReference>
<organism evidence="1 2">
    <name type="scientific">Variovorax paradoxus</name>
    <dbReference type="NCBI Taxonomy" id="34073"/>
    <lineage>
        <taxon>Bacteria</taxon>
        <taxon>Pseudomonadati</taxon>
        <taxon>Pseudomonadota</taxon>
        <taxon>Betaproteobacteria</taxon>
        <taxon>Burkholderiales</taxon>
        <taxon>Comamonadaceae</taxon>
        <taxon>Variovorax</taxon>
    </lineage>
</organism>
<evidence type="ECO:0000313" key="2">
    <source>
        <dbReference type="Proteomes" id="UP000249135"/>
    </source>
</evidence>
<name>A0A2W5SQC9_VARPD</name>
<evidence type="ECO:0000313" key="1">
    <source>
        <dbReference type="EMBL" id="PZQ77000.1"/>
    </source>
</evidence>
<reference evidence="1 2" key="1">
    <citation type="submission" date="2017-08" db="EMBL/GenBank/DDBJ databases">
        <title>Infants hospitalized years apart are colonized by the same room-sourced microbial strains.</title>
        <authorList>
            <person name="Brooks B."/>
            <person name="Olm M.R."/>
            <person name="Firek B.A."/>
            <person name="Baker R."/>
            <person name="Thomas B.C."/>
            <person name="Morowitz M.J."/>
            <person name="Banfield J.F."/>
        </authorList>
    </citation>
    <scope>NUCLEOTIDE SEQUENCE [LARGE SCALE GENOMIC DNA]</scope>
    <source>
        <strain evidence="1">S2_005_003_R2_41</strain>
    </source>
</reference>
<sequence length="61" mass="6890">MTDDPKKTGLDRKLIAMHEPHEVRSWTESLHCTQAQLRDAVNAVGNSADAVRQYLAQKKQT</sequence>
<dbReference type="InterPro" id="IPR022037">
    <property type="entry name" value="DUF3606"/>
</dbReference>
<comment type="caution">
    <text evidence="1">The sequence shown here is derived from an EMBL/GenBank/DDBJ whole genome shotgun (WGS) entry which is preliminary data.</text>
</comment>
<dbReference type="Proteomes" id="UP000249135">
    <property type="component" value="Unassembled WGS sequence"/>
</dbReference>
<dbReference type="AlphaFoldDB" id="A0A2W5SQC9"/>
<dbReference type="EMBL" id="QFPP01000034">
    <property type="protein sequence ID" value="PZQ77000.1"/>
    <property type="molecule type" value="Genomic_DNA"/>
</dbReference>